<dbReference type="Proteomes" id="UP001175001">
    <property type="component" value="Unassembled WGS sequence"/>
</dbReference>
<organism evidence="2 3">
    <name type="scientific">Lasiodiplodia hormozganensis</name>
    <dbReference type="NCBI Taxonomy" id="869390"/>
    <lineage>
        <taxon>Eukaryota</taxon>
        <taxon>Fungi</taxon>
        <taxon>Dikarya</taxon>
        <taxon>Ascomycota</taxon>
        <taxon>Pezizomycotina</taxon>
        <taxon>Dothideomycetes</taxon>
        <taxon>Dothideomycetes incertae sedis</taxon>
        <taxon>Botryosphaeriales</taxon>
        <taxon>Botryosphaeriaceae</taxon>
        <taxon>Lasiodiplodia</taxon>
    </lineage>
</organism>
<dbReference type="InterPro" id="IPR007201">
    <property type="entry name" value="Mei2-like_Rrm_C"/>
</dbReference>
<evidence type="ECO:0000313" key="2">
    <source>
        <dbReference type="EMBL" id="KAK0638410.1"/>
    </source>
</evidence>
<accession>A0AA39XRE9</accession>
<evidence type="ECO:0000313" key="3">
    <source>
        <dbReference type="Proteomes" id="UP001175001"/>
    </source>
</evidence>
<sequence>MILIFDKYDLQALLSTWVRGKFDFLYLRIDFANMCNVGYAFVNFDMPMTIVEVKQKLDAHGWPRPGHLGSTKRAAMSYATVQGPG</sequence>
<keyword evidence="3" id="KW-1185">Reference proteome</keyword>
<reference evidence="2" key="1">
    <citation type="submission" date="2023-06" db="EMBL/GenBank/DDBJ databases">
        <title>Multi-omics analyses reveal the molecular pathogenesis toolkit of Lasiodiplodia hormozganensis, a cross-kingdom pathogen.</title>
        <authorList>
            <person name="Felix C."/>
            <person name="Meneses R."/>
            <person name="Goncalves M.F.M."/>
            <person name="Tilleman L."/>
            <person name="Duarte A.S."/>
            <person name="Jorrin-Novo J.V."/>
            <person name="Van De Peer Y."/>
            <person name="Deforce D."/>
            <person name="Van Nieuwerburgh F."/>
            <person name="Esteves A.C."/>
            <person name="Alves A."/>
        </authorList>
    </citation>
    <scope>NUCLEOTIDE SEQUENCE</scope>
    <source>
        <strain evidence="2">CBS 339.90</strain>
    </source>
</reference>
<protein>
    <submittedName>
        <fullName evidence="2">Protein MEI2-like 2</fullName>
    </submittedName>
</protein>
<feature type="domain" description="Mei2-like C-terminal RNA recognition motif" evidence="1">
    <location>
        <begin position="10"/>
        <end position="83"/>
    </location>
</feature>
<evidence type="ECO:0000259" key="1">
    <source>
        <dbReference type="Pfam" id="PF04059"/>
    </source>
</evidence>
<gene>
    <name evidence="2" type="primary">ML2</name>
    <name evidence="2" type="ORF">DIS24_g9853</name>
</gene>
<proteinExistence type="predicted"/>
<dbReference type="EMBL" id="JAUJDW010000094">
    <property type="protein sequence ID" value="KAK0638410.1"/>
    <property type="molecule type" value="Genomic_DNA"/>
</dbReference>
<comment type="caution">
    <text evidence="2">The sequence shown here is derived from an EMBL/GenBank/DDBJ whole genome shotgun (WGS) entry which is preliminary data.</text>
</comment>
<dbReference type="AlphaFoldDB" id="A0AA39XRE9"/>
<dbReference type="Pfam" id="PF04059">
    <property type="entry name" value="RRM_2"/>
    <property type="match status" value="1"/>
</dbReference>
<name>A0AA39XRE9_9PEZI</name>